<evidence type="ECO:0000313" key="16">
    <source>
        <dbReference type="EMBL" id="KAK7352222.1"/>
    </source>
</evidence>
<protein>
    <recommendedName>
        <fullName evidence="18">CO(2)-response secreted protease</fullName>
    </recommendedName>
</protein>
<evidence type="ECO:0000256" key="6">
    <source>
        <dbReference type="ARBA" id="ARBA00022670"/>
    </source>
</evidence>
<dbReference type="InterPro" id="IPR041469">
    <property type="entry name" value="Subtilisin-like_FN3"/>
</dbReference>
<dbReference type="InterPro" id="IPR036852">
    <property type="entry name" value="Peptidase_S8/S53_dom_sf"/>
</dbReference>
<dbReference type="InterPro" id="IPR000209">
    <property type="entry name" value="Peptidase_S8/S53_dom"/>
</dbReference>
<proteinExistence type="inferred from homology"/>
<dbReference type="Pfam" id="PF00082">
    <property type="entry name" value="Peptidase_S8"/>
    <property type="match status" value="1"/>
</dbReference>
<keyword evidence="6 12" id="KW-0645">Protease</keyword>
<keyword evidence="10" id="KW-0325">Glycoprotein</keyword>
<dbReference type="Pfam" id="PF17766">
    <property type="entry name" value="fn3_6"/>
    <property type="match status" value="1"/>
</dbReference>
<dbReference type="Gene3D" id="3.50.30.30">
    <property type="match status" value="1"/>
</dbReference>
<keyword evidence="4" id="KW-0052">Apoplast</keyword>
<sequence>MSKDSVAMAKKMKKGNMKANAVFFLLLFYVHLVFLGESRSSFEDMIEEGKSDNQTNREVYVVFMGAAKDSILDDHAYLLNSVLARFGNFIVRKLFHCHGYRVHWGASRHTKFERINMQGNTLLLHIFTLFLFLGATSSSPKDGINDDSNSKQVYIVYMGAADSSNASLRNDHAQLLNAVLRRNDKALVRNYKHGFSGFAARLSKEEANSIAQKPGVVSVFPDPVLKLHTTRSWDFLKYQTHVKIDANPNMLSNSSSSSDVVLGILDTGIWPEAASFSDDGMGPVPLRWKGTCVKSHDFNSSNCNRKLIGARFYSDPNGDEGDSTPRDSIGHGTHVASTAVGAAVTNASYYGLAAGSAKGGSPESRLAVYRVCSNFGCSGSAILSAFDDAINDGVDVLSLSLGASPGFQPDLTTDPIAIGAFHAVERGIVVACSAGNSGPSSYTVVNDAPWILTVAASTIDRDFQSNVLLGGNKTIKGRAINFSPLSNSAQYPIVFGETSKASNASLTEASQCRPDSLDGNKVKGKIVLCDGRNDEYSTSEIIDTVKAVGGIGLVHITDEYGAIASYYGDFPATVTSSKDGATILQYINSSNPVATILPTTTVVDYKPAPLVPDFSSRGPSTLSSNILKPDIAAPGVNILAAWIENSSDDDVPKGRKPSLYNIISGTSMACPHVSGLASSLKTRNPTWSASAIKSAIMTSAVQSDNMKTPITTDSGSVATPYDYGAGEMTTSESLQPGLIYETNTIDYLNFLCYIGLDITKVKVISRTVPDNFSCPKDSSSDLISNINYPSIAVNFTGKGTVSVSRTVTNVGEEDETVYSPVVEAPSGVKVTLTPNKLQFTKSSKKLSYQVIFSSTLTSLKEDLFGSITWSNGKYMVRSPFVLTK</sequence>
<feature type="domain" description="Subtilisin-like protease fibronectin type-III" evidence="15">
    <location>
        <begin position="785"/>
        <end position="881"/>
    </location>
</feature>
<evidence type="ECO:0000259" key="15">
    <source>
        <dbReference type="Pfam" id="PF17766"/>
    </source>
</evidence>
<evidence type="ECO:0000256" key="10">
    <source>
        <dbReference type="ARBA" id="ARBA00023180"/>
    </source>
</evidence>
<keyword evidence="5" id="KW-0964">Secreted</keyword>
<dbReference type="Proteomes" id="UP001374584">
    <property type="component" value="Unassembled WGS sequence"/>
</dbReference>
<gene>
    <name evidence="16" type="ORF">VNO80_17641</name>
</gene>
<reference evidence="16 17" key="1">
    <citation type="submission" date="2024-01" db="EMBL/GenBank/DDBJ databases">
        <title>The genomes of 5 underutilized Papilionoideae crops provide insights into root nodulation and disease resistanc.</title>
        <authorList>
            <person name="Jiang F."/>
        </authorList>
    </citation>
    <scope>NUCLEOTIDE SEQUENCE [LARGE SCALE GENOMIC DNA]</scope>
    <source>
        <strain evidence="16">JINMINGXINNONG_FW02</strain>
        <tissue evidence="16">Leaves</tissue>
    </source>
</reference>
<dbReference type="InterPro" id="IPR010259">
    <property type="entry name" value="S8pro/Inhibitor_I9"/>
</dbReference>
<keyword evidence="17" id="KW-1185">Reference proteome</keyword>
<dbReference type="GO" id="GO:0006508">
    <property type="term" value="P:proteolysis"/>
    <property type="evidence" value="ECO:0007669"/>
    <property type="project" value="UniProtKB-KW"/>
</dbReference>
<comment type="function">
    <text evidence="1">Required for arbuscular mycorrhiza (AM) development during AM symbiosis with AM fungi (e.g. Glomeromycota intraradices).</text>
</comment>
<evidence type="ECO:0000256" key="2">
    <source>
        <dbReference type="ARBA" id="ARBA00004271"/>
    </source>
</evidence>
<dbReference type="GO" id="GO:0009609">
    <property type="term" value="P:response to symbiotic bacterium"/>
    <property type="evidence" value="ECO:0007669"/>
    <property type="project" value="UniProtKB-ARBA"/>
</dbReference>
<organism evidence="16 17">
    <name type="scientific">Phaseolus coccineus</name>
    <name type="common">Scarlet runner bean</name>
    <name type="synonym">Phaseolus multiflorus</name>
    <dbReference type="NCBI Taxonomy" id="3886"/>
    <lineage>
        <taxon>Eukaryota</taxon>
        <taxon>Viridiplantae</taxon>
        <taxon>Streptophyta</taxon>
        <taxon>Embryophyta</taxon>
        <taxon>Tracheophyta</taxon>
        <taxon>Spermatophyta</taxon>
        <taxon>Magnoliopsida</taxon>
        <taxon>eudicotyledons</taxon>
        <taxon>Gunneridae</taxon>
        <taxon>Pentapetalae</taxon>
        <taxon>rosids</taxon>
        <taxon>fabids</taxon>
        <taxon>Fabales</taxon>
        <taxon>Fabaceae</taxon>
        <taxon>Papilionoideae</taxon>
        <taxon>50 kb inversion clade</taxon>
        <taxon>NPAAA clade</taxon>
        <taxon>indigoferoid/millettioid clade</taxon>
        <taxon>Phaseoleae</taxon>
        <taxon>Phaseolus</taxon>
    </lineage>
</organism>
<dbReference type="PROSITE" id="PS51892">
    <property type="entry name" value="SUBTILASE"/>
    <property type="match status" value="1"/>
</dbReference>
<dbReference type="FunFam" id="3.40.50.200:FF:000006">
    <property type="entry name" value="Subtilisin-like protease SBT1.5"/>
    <property type="match status" value="1"/>
</dbReference>
<dbReference type="AlphaFoldDB" id="A0AAN9MHV5"/>
<evidence type="ECO:0000256" key="8">
    <source>
        <dbReference type="ARBA" id="ARBA00022801"/>
    </source>
</evidence>
<comment type="similarity">
    <text evidence="3 12">Belongs to the peptidase S8 family.</text>
</comment>
<evidence type="ECO:0000256" key="5">
    <source>
        <dbReference type="ARBA" id="ARBA00022525"/>
    </source>
</evidence>
<feature type="active site" description="Charge relay system" evidence="11 12">
    <location>
        <position position="266"/>
    </location>
</feature>
<dbReference type="PRINTS" id="PR00723">
    <property type="entry name" value="SUBTILISIN"/>
</dbReference>
<dbReference type="Gene3D" id="2.60.40.2310">
    <property type="match status" value="1"/>
</dbReference>
<dbReference type="InterPro" id="IPR034197">
    <property type="entry name" value="Peptidases_S8_3"/>
</dbReference>
<comment type="subcellular location">
    <subcellularLocation>
        <location evidence="2">Secreted</location>
        <location evidence="2">Extracellular space</location>
        <location evidence="2">Apoplast</location>
    </subcellularLocation>
</comment>
<keyword evidence="9 12" id="KW-0720">Serine protease</keyword>
<evidence type="ECO:0000256" key="9">
    <source>
        <dbReference type="ARBA" id="ARBA00022825"/>
    </source>
</evidence>
<evidence type="ECO:0000256" key="7">
    <source>
        <dbReference type="ARBA" id="ARBA00022729"/>
    </source>
</evidence>
<comment type="caution">
    <text evidence="16">The sequence shown here is derived from an EMBL/GenBank/DDBJ whole genome shotgun (WGS) entry which is preliminary data.</text>
</comment>
<dbReference type="FunFam" id="3.30.70.80:FF:000002">
    <property type="entry name" value="Subtilisin-like protease SBT5.3"/>
    <property type="match status" value="1"/>
</dbReference>
<dbReference type="CDD" id="cd02120">
    <property type="entry name" value="PA_subtilisin_like"/>
    <property type="match status" value="1"/>
</dbReference>
<evidence type="ECO:0000256" key="1">
    <source>
        <dbReference type="ARBA" id="ARBA00002076"/>
    </source>
</evidence>
<evidence type="ECO:0000256" key="4">
    <source>
        <dbReference type="ARBA" id="ARBA00022523"/>
    </source>
</evidence>
<dbReference type="InterPro" id="IPR023828">
    <property type="entry name" value="Peptidase_S8_Ser-AS"/>
</dbReference>
<dbReference type="PANTHER" id="PTHR10795">
    <property type="entry name" value="PROPROTEIN CONVERTASE SUBTILISIN/KEXIN"/>
    <property type="match status" value="1"/>
</dbReference>
<evidence type="ECO:0000313" key="17">
    <source>
        <dbReference type="Proteomes" id="UP001374584"/>
    </source>
</evidence>
<evidence type="ECO:0000256" key="3">
    <source>
        <dbReference type="ARBA" id="ARBA00011073"/>
    </source>
</evidence>
<evidence type="ECO:0000259" key="14">
    <source>
        <dbReference type="Pfam" id="PF05922"/>
    </source>
</evidence>
<dbReference type="GO" id="GO:0009610">
    <property type="term" value="P:response to symbiotic fungus"/>
    <property type="evidence" value="ECO:0007669"/>
    <property type="project" value="UniProtKB-ARBA"/>
</dbReference>
<name>A0AAN9MHV5_PHACN</name>
<evidence type="ECO:0000256" key="11">
    <source>
        <dbReference type="PIRSR" id="PIRSR615500-1"/>
    </source>
</evidence>
<dbReference type="InterPro" id="IPR015500">
    <property type="entry name" value="Peptidase_S8_subtilisin-rel"/>
</dbReference>
<dbReference type="InterPro" id="IPR037045">
    <property type="entry name" value="S8pro/Inhibitor_I9_sf"/>
</dbReference>
<dbReference type="FunFam" id="3.50.30.30:FF:000005">
    <property type="entry name" value="subtilisin-like protease SBT1.5"/>
    <property type="match status" value="1"/>
</dbReference>
<dbReference type="Gene3D" id="3.40.50.200">
    <property type="entry name" value="Peptidase S8/S53 domain"/>
    <property type="match status" value="1"/>
</dbReference>
<keyword evidence="8 12" id="KW-0378">Hydrolase</keyword>
<feature type="active site" description="Charge relay system" evidence="11 12">
    <location>
        <position position="331"/>
    </location>
</feature>
<evidence type="ECO:0008006" key="18">
    <source>
        <dbReference type="Google" id="ProtNLM"/>
    </source>
</evidence>
<dbReference type="GO" id="GO:0004252">
    <property type="term" value="F:serine-type endopeptidase activity"/>
    <property type="evidence" value="ECO:0007669"/>
    <property type="project" value="UniProtKB-UniRule"/>
</dbReference>
<evidence type="ECO:0000256" key="12">
    <source>
        <dbReference type="PROSITE-ProRule" id="PRU01240"/>
    </source>
</evidence>
<dbReference type="EMBL" id="JAYMYR010000007">
    <property type="protein sequence ID" value="KAK7352222.1"/>
    <property type="molecule type" value="Genomic_DNA"/>
</dbReference>
<evidence type="ECO:0000259" key="13">
    <source>
        <dbReference type="Pfam" id="PF00082"/>
    </source>
</evidence>
<dbReference type="InterPro" id="IPR022398">
    <property type="entry name" value="Peptidase_S8_His-AS"/>
</dbReference>
<accession>A0AAN9MHV5</accession>
<feature type="active site" description="Charge relay system" evidence="11 12">
    <location>
        <position position="667"/>
    </location>
</feature>
<dbReference type="CDD" id="cd04852">
    <property type="entry name" value="Peptidases_S8_3"/>
    <property type="match status" value="1"/>
</dbReference>
<dbReference type="PROSITE" id="PS00137">
    <property type="entry name" value="SUBTILASE_HIS"/>
    <property type="match status" value="1"/>
</dbReference>
<dbReference type="Gene3D" id="3.30.70.80">
    <property type="entry name" value="Peptidase S8 propeptide/proteinase inhibitor I9"/>
    <property type="match status" value="1"/>
</dbReference>
<feature type="domain" description="Inhibitor I9" evidence="14">
    <location>
        <begin position="153"/>
        <end position="228"/>
    </location>
</feature>
<dbReference type="GO" id="GO:0048046">
    <property type="term" value="C:apoplast"/>
    <property type="evidence" value="ECO:0007669"/>
    <property type="project" value="UniProtKB-SubCell"/>
</dbReference>
<dbReference type="InterPro" id="IPR045051">
    <property type="entry name" value="SBT"/>
</dbReference>
<keyword evidence="7" id="KW-0732">Signal</keyword>
<feature type="domain" description="Peptidase S8/S53" evidence="13">
    <location>
        <begin position="258"/>
        <end position="726"/>
    </location>
</feature>
<dbReference type="SUPFAM" id="SSF52743">
    <property type="entry name" value="Subtilisin-like"/>
    <property type="match status" value="1"/>
</dbReference>
<dbReference type="PROSITE" id="PS00138">
    <property type="entry name" value="SUBTILASE_SER"/>
    <property type="match status" value="1"/>
</dbReference>
<dbReference type="Pfam" id="PF05922">
    <property type="entry name" value="Inhibitor_I9"/>
    <property type="match status" value="1"/>
</dbReference>